<name>K5VZV1_PHACS</name>
<dbReference type="CDD" id="cd06186">
    <property type="entry name" value="NOX_Duox_like_FAD_NADP"/>
    <property type="match status" value="1"/>
</dbReference>
<dbReference type="PANTHER" id="PTHR32361">
    <property type="entry name" value="FERRIC/CUPRIC REDUCTASE TRANSMEMBRANE COMPONENT"/>
    <property type="match status" value="1"/>
</dbReference>
<keyword evidence="17" id="KW-1185">Reference proteome</keyword>
<evidence type="ECO:0000256" key="1">
    <source>
        <dbReference type="ARBA" id="ARBA00004651"/>
    </source>
</evidence>
<evidence type="ECO:0000256" key="13">
    <source>
        <dbReference type="SAM" id="MobiDB-lite"/>
    </source>
</evidence>
<feature type="transmembrane region" description="Helical" evidence="14">
    <location>
        <begin position="199"/>
        <end position="219"/>
    </location>
</feature>
<dbReference type="GeneID" id="18913269"/>
<dbReference type="GO" id="GO:0052851">
    <property type="term" value="F:ferric-chelate reductase (NADPH) activity"/>
    <property type="evidence" value="ECO:0007669"/>
    <property type="project" value="UniProtKB-EC"/>
</dbReference>
<comment type="catalytic activity">
    <reaction evidence="12">
        <text>2 a Fe(II)-siderophore + NADP(+) + H(+) = 2 a Fe(III)-siderophore + NADPH</text>
        <dbReference type="Rhea" id="RHEA:28795"/>
        <dbReference type="Rhea" id="RHEA-COMP:11342"/>
        <dbReference type="Rhea" id="RHEA-COMP:11344"/>
        <dbReference type="ChEBI" id="CHEBI:15378"/>
        <dbReference type="ChEBI" id="CHEBI:29033"/>
        <dbReference type="ChEBI" id="CHEBI:29034"/>
        <dbReference type="ChEBI" id="CHEBI:57783"/>
        <dbReference type="ChEBI" id="CHEBI:58349"/>
        <dbReference type="EC" id="1.16.1.9"/>
    </reaction>
</comment>
<keyword evidence="9" id="KW-0560">Oxidoreductase</keyword>
<dbReference type="InterPro" id="IPR013130">
    <property type="entry name" value="Fe3_Rdtase_TM_dom"/>
</dbReference>
<feature type="compositionally biased region" description="Pro residues" evidence="13">
    <location>
        <begin position="533"/>
        <end position="542"/>
    </location>
</feature>
<evidence type="ECO:0000256" key="6">
    <source>
        <dbReference type="ARBA" id="ARBA00022692"/>
    </source>
</evidence>
<dbReference type="InterPro" id="IPR013121">
    <property type="entry name" value="Fe_red_NAD-bd_6"/>
</dbReference>
<dbReference type="InterPro" id="IPR013112">
    <property type="entry name" value="FAD-bd_8"/>
</dbReference>
<dbReference type="PROSITE" id="PS51384">
    <property type="entry name" value="FAD_FR"/>
    <property type="match status" value="1"/>
</dbReference>
<evidence type="ECO:0000256" key="11">
    <source>
        <dbReference type="ARBA" id="ARBA00023136"/>
    </source>
</evidence>
<keyword evidence="6 14" id="KW-0812">Transmembrane</keyword>
<feature type="transmembrane region" description="Helical" evidence="14">
    <location>
        <begin position="159"/>
        <end position="178"/>
    </location>
</feature>
<dbReference type="SFLD" id="SFLDS00052">
    <property type="entry name" value="Ferric_Reductase_Domain"/>
    <property type="match status" value="1"/>
</dbReference>
<keyword evidence="10" id="KW-0406">Ion transport</keyword>
<organism evidence="16 17">
    <name type="scientific">Phanerochaete carnosa (strain HHB-10118-sp)</name>
    <name type="common">White-rot fungus</name>
    <name type="synonym">Peniophora carnosa</name>
    <dbReference type="NCBI Taxonomy" id="650164"/>
    <lineage>
        <taxon>Eukaryota</taxon>
        <taxon>Fungi</taxon>
        <taxon>Dikarya</taxon>
        <taxon>Basidiomycota</taxon>
        <taxon>Agaricomycotina</taxon>
        <taxon>Agaricomycetes</taxon>
        <taxon>Polyporales</taxon>
        <taxon>Phanerochaetaceae</taxon>
        <taxon>Phanerochaete</taxon>
    </lineage>
</organism>
<gene>
    <name evidence="16" type="ORF">PHACADRAFT_212732</name>
</gene>
<feature type="transmembrane region" description="Helical" evidence="14">
    <location>
        <begin position="53"/>
        <end position="72"/>
    </location>
</feature>
<evidence type="ECO:0000256" key="9">
    <source>
        <dbReference type="ARBA" id="ARBA00023002"/>
    </source>
</evidence>
<evidence type="ECO:0000256" key="4">
    <source>
        <dbReference type="ARBA" id="ARBA00022448"/>
    </source>
</evidence>
<feature type="transmembrane region" description="Helical" evidence="14">
    <location>
        <begin position="111"/>
        <end position="139"/>
    </location>
</feature>
<dbReference type="GO" id="GO:0005886">
    <property type="term" value="C:plasma membrane"/>
    <property type="evidence" value="ECO:0007669"/>
    <property type="project" value="UniProtKB-SubCell"/>
</dbReference>
<dbReference type="GO" id="GO:0006879">
    <property type="term" value="P:intracellular iron ion homeostasis"/>
    <property type="evidence" value="ECO:0007669"/>
    <property type="project" value="TreeGrafter"/>
</dbReference>
<dbReference type="Gene3D" id="3.40.50.80">
    <property type="entry name" value="Nucleotide-binding domain of ferredoxin-NADP reductase (FNR) module"/>
    <property type="match status" value="1"/>
</dbReference>
<feature type="domain" description="FAD-binding FR-type" evidence="15">
    <location>
        <begin position="311"/>
        <end position="419"/>
    </location>
</feature>
<dbReference type="Pfam" id="PF08030">
    <property type="entry name" value="NAD_binding_6"/>
    <property type="match status" value="1"/>
</dbReference>
<evidence type="ECO:0000256" key="14">
    <source>
        <dbReference type="SAM" id="Phobius"/>
    </source>
</evidence>
<dbReference type="EMBL" id="JH930476">
    <property type="protein sequence ID" value="EKM52154.1"/>
    <property type="molecule type" value="Genomic_DNA"/>
</dbReference>
<keyword evidence="7" id="KW-0249">Electron transport</keyword>
<evidence type="ECO:0000313" key="16">
    <source>
        <dbReference type="EMBL" id="EKM52154.1"/>
    </source>
</evidence>
<keyword evidence="11 14" id="KW-0472">Membrane</keyword>
<dbReference type="SUPFAM" id="SSF52343">
    <property type="entry name" value="Ferredoxin reductase-like, C-terminal NADP-linked domain"/>
    <property type="match status" value="1"/>
</dbReference>
<protein>
    <recommendedName>
        <fullName evidence="3">ferric-chelate reductase (NADPH)</fullName>
        <ecNumber evidence="3">1.16.1.9</ecNumber>
    </recommendedName>
</protein>
<dbReference type="GO" id="GO:0006826">
    <property type="term" value="P:iron ion transport"/>
    <property type="evidence" value="ECO:0007669"/>
    <property type="project" value="TreeGrafter"/>
</dbReference>
<dbReference type="InterPro" id="IPR039261">
    <property type="entry name" value="FNR_nucleotide-bd"/>
</dbReference>
<evidence type="ECO:0000256" key="12">
    <source>
        <dbReference type="ARBA" id="ARBA00048483"/>
    </source>
</evidence>
<dbReference type="PANTHER" id="PTHR32361:SF23">
    <property type="entry name" value="FERRIC-CHELATE REDUCTASE"/>
    <property type="match status" value="1"/>
</dbReference>
<evidence type="ECO:0000313" key="17">
    <source>
        <dbReference type="Proteomes" id="UP000008370"/>
    </source>
</evidence>
<dbReference type="GO" id="GO:0015677">
    <property type="term" value="P:copper ion import"/>
    <property type="evidence" value="ECO:0007669"/>
    <property type="project" value="TreeGrafter"/>
</dbReference>
<dbReference type="HOGENOM" id="CLU_010365_7_2_1"/>
<dbReference type="InParanoid" id="K5VZV1"/>
<dbReference type="EC" id="1.16.1.9" evidence="3"/>
<dbReference type="SFLD" id="SFLDG01168">
    <property type="entry name" value="Ferric_reductase_subgroup_(FRE"/>
    <property type="match status" value="1"/>
</dbReference>
<dbReference type="Proteomes" id="UP000008370">
    <property type="component" value="Unassembled WGS sequence"/>
</dbReference>
<keyword evidence="8 14" id="KW-1133">Transmembrane helix</keyword>
<evidence type="ECO:0000256" key="7">
    <source>
        <dbReference type="ARBA" id="ARBA00022982"/>
    </source>
</evidence>
<dbReference type="AlphaFoldDB" id="K5VZV1"/>
<keyword evidence="4" id="KW-0813">Transport</keyword>
<dbReference type="SUPFAM" id="SSF63380">
    <property type="entry name" value="Riboflavin synthase domain-like"/>
    <property type="match status" value="1"/>
</dbReference>
<evidence type="ECO:0000256" key="10">
    <source>
        <dbReference type="ARBA" id="ARBA00023065"/>
    </source>
</evidence>
<dbReference type="RefSeq" id="XP_007399933.1">
    <property type="nucleotide sequence ID" value="XM_007399871.1"/>
</dbReference>
<sequence>MAKIWLLHPVTFHSSRVPTGYDYSLMTPWQIKMLTMKWHDWYRADWSYGHTTVEFFCAGIGAMMVLYFLFLIRYRFNSRRKSSAPRQAGVLDRFTAAFRYFTSMQVRFKPLCYYAPPTASVLGVAGIFTFVMAFALAVRPYYWPNSQMGSSPPLATRCGWISIAIMPFMIAFSTKVNYVGMLTGVSHERLQVYHRWTALFMYITSLLHTFPFIRFNIHAGDMVHKYNTTPWYWSGIAALVPQTWLIFMSWGFIRNWHYEIFKKLHFCAATIFMVALFIHCDFRLTSWDYFWATMAIYTTTWFMQVFRTLYHSKFTGIPYTLEQLSDPSMVRLTIEAGPRFRWSSGQHVFLRFLSSKYLHPFSTHPFTISNDCNVQNGINNVEIVLRVRGGITKALQNMALDKPRGRVLLDGPYGGIPVSLRGYDRVCLLAGGSGATFTVSLLLDLARGFKTGSKCKDVTFVVAFRHPGTRLWLEPILAEAMQLAQEAGARLVISIHVTSEDADLESIGSNAPTIAPGTVIVKKVDGEASSNPSTPPPPPPITPTTYAGRPDLTAVVREVCASPLGGRVAFAACGPNPFVYDVRNAVAHCQLDIADGYSKCQEAFLHAEAYEYVLSALCTPPARTDFLRVHSW</sequence>
<reference evidence="16 17" key="1">
    <citation type="journal article" date="2012" name="BMC Genomics">
        <title>Comparative genomics of the white-rot fungi, Phanerochaete carnosa and P. chrysosporium, to elucidate the genetic basis of the distinct wood types they colonize.</title>
        <authorList>
            <person name="Suzuki H."/>
            <person name="MacDonald J."/>
            <person name="Syed K."/>
            <person name="Salamov A."/>
            <person name="Hori C."/>
            <person name="Aerts A."/>
            <person name="Henrissat B."/>
            <person name="Wiebenga A."/>
            <person name="vanKuyk P.A."/>
            <person name="Barry K."/>
            <person name="Lindquist E."/>
            <person name="LaButti K."/>
            <person name="Lapidus A."/>
            <person name="Lucas S."/>
            <person name="Coutinho P."/>
            <person name="Gong Y."/>
            <person name="Samejima M."/>
            <person name="Mahadevan R."/>
            <person name="Abou-Zaid M."/>
            <person name="de Vries R.P."/>
            <person name="Igarashi K."/>
            <person name="Yadav J.S."/>
            <person name="Grigoriev I.V."/>
            <person name="Master E.R."/>
        </authorList>
    </citation>
    <scope>NUCLEOTIDE SEQUENCE [LARGE SCALE GENOMIC DNA]</scope>
    <source>
        <strain evidence="16 17">HHB-10118-sp</strain>
    </source>
</reference>
<dbReference type="Pfam" id="PF08022">
    <property type="entry name" value="FAD_binding_8"/>
    <property type="match status" value="1"/>
</dbReference>
<evidence type="ECO:0000256" key="2">
    <source>
        <dbReference type="ARBA" id="ARBA00006278"/>
    </source>
</evidence>
<keyword evidence="5" id="KW-1003">Cell membrane</keyword>
<comment type="similarity">
    <text evidence="2">Belongs to the ferric reductase (FRE) family.</text>
</comment>
<feature type="transmembrane region" description="Helical" evidence="14">
    <location>
        <begin position="264"/>
        <end position="284"/>
    </location>
</feature>
<evidence type="ECO:0000256" key="8">
    <source>
        <dbReference type="ARBA" id="ARBA00022989"/>
    </source>
</evidence>
<evidence type="ECO:0000259" key="15">
    <source>
        <dbReference type="PROSITE" id="PS51384"/>
    </source>
</evidence>
<dbReference type="InterPro" id="IPR051410">
    <property type="entry name" value="Ferric/Cupric_Reductase"/>
</dbReference>
<dbReference type="KEGG" id="pco:PHACADRAFT_212732"/>
<dbReference type="Pfam" id="PF01794">
    <property type="entry name" value="Ferric_reduct"/>
    <property type="match status" value="1"/>
</dbReference>
<dbReference type="InterPro" id="IPR017938">
    <property type="entry name" value="Riboflavin_synthase-like_b-brl"/>
</dbReference>
<dbReference type="OrthoDB" id="17725at2759"/>
<evidence type="ECO:0000256" key="3">
    <source>
        <dbReference type="ARBA" id="ARBA00012668"/>
    </source>
</evidence>
<dbReference type="InterPro" id="IPR017927">
    <property type="entry name" value="FAD-bd_FR_type"/>
</dbReference>
<feature type="transmembrane region" description="Helical" evidence="14">
    <location>
        <begin position="231"/>
        <end position="252"/>
    </location>
</feature>
<evidence type="ECO:0000256" key="5">
    <source>
        <dbReference type="ARBA" id="ARBA00022475"/>
    </source>
</evidence>
<accession>K5VZV1</accession>
<proteinExistence type="inferred from homology"/>
<comment type="subcellular location">
    <subcellularLocation>
        <location evidence="1">Cell membrane</location>
        <topology evidence="1">Multi-pass membrane protein</topology>
    </subcellularLocation>
</comment>
<feature type="region of interest" description="Disordered" evidence="13">
    <location>
        <begin position="526"/>
        <end position="546"/>
    </location>
</feature>